<dbReference type="Proteomes" id="UP000472277">
    <property type="component" value="Chromosome 17"/>
</dbReference>
<evidence type="ECO:0000256" key="11">
    <source>
        <dbReference type="SAM" id="MobiDB-lite"/>
    </source>
</evidence>
<dbReference type="FunFam" id="2.30.30.40:FF:000025">
    <property type="entry name" value="SH3 and multiple ankyrin repeat domains protein 2"/>
    <property type="match status" value="1"/>
</dbReference>
<dbReference type="FunFam" id="2.30.42.10:FF:000018">
    <property type="entry name" value="SH3 and multiple ankyrin repeat domains protein 2"/>
    <property type="match status" value="1"/>
</dbReference>
<dbReference type="GO" id="GO:0045211">
    <property type="term" value="C:postsynaptic membrane"/>
    <property type="evidence" value="ECO:0007669"/>
    <property type="project" value="TreeGrafter"/>
</dbReference>
<dbReference type="Gene3D" id="3.10.20.90">
    <property type="entry name" value="Phosphatidylinositol 3-kinase Catalytic Subunit, Chain A, domain 1"/>
    <property type="match status" value="1"/>
</dbReference>
<feature type="compositionally biased region" description="Polar residues" evidence="11">
    <location>
        <begin position="1261"/>
        <end position="1289"/>
    </location>
</feature>
<dbReference type="PROSITE" id="PS50105">
    <property type="entry name" value="SAM_DOMAIN"/>
    <property type="match status" value="1"/>
</dbReference>
<dbReference type="PROSITE" id="PS50002">
    <property type="entry name" value="SH3"/>
    <property type="match status" value="1"/>
</dbReference>
<feature type="region of interest" description="Disordered" evidence="11">
    <location>
        <begin position="381"/>
        <end position="499"/>
    </location>
</feature>
<dbReference type="SUPFAM" id="SSF47769">
    <property type="entry name" value="SAM/Pointed domain"/>
    <property type="match status" value="1"/>
</dbReference>
<feature type="region of interest" description="Disordered" evidence="11">
    <location>
        <begin position="1165"/>
        <end position="1225"/>
    </location>
</feature>
<dbReference type="Pfam" id="PF00536">
    <property type="entry name" value="SAM_1"/>
    <property type="match status" value="1"/>
</dbReference>
<dbReference type="InterPro" id="IPR001478">
    <property type="entry name" value="PDZ"/>
</dbReference>
<dbReference type="SUPFAM" id="SSF50156">
    <property type="entry name" value="PDZ domain-like"/>
    <property type="match status" value="1"/>
</dbReference>
<dbReference type="GO" id="GO:0043197">
    <property type="term" value="C:dendritic spine"/>
    <property type="evidence" value="ECO:0007669"/>
    <property type="project" value="TreeGrafter"/>
</dbReference>
<dbReference type="GO" id="GO:0005737">
    <property type="term" value="C:cytoplasm"/>
    <property type="evidence" value="ECO:0007669"/>
    <property type="project" value="UniProtKB-SubCell"/>
</dbReference>
<feature type="repeat" description="ANK" evidence="9">
    <location>
        <begin position="183"/>
        <end position="216"/>
    </location>
</feature>
<dbReference type="InterPro" id="IPR036028">
    <property type="entry name" value="SH3-like_dom_sf"/>
</dbReference>
<dbReference type="Pfam" id="PF12796">
    <property type="entry name" value="Ank_2"/>
    <property type="match status" value="2"/>
</dbReference>
<dbReference type="PANTHER" id="PTHR24135">
    <property type="entry name" value="SH3 AND MULTIPLE ANKYRIN REPEAT DOMAINS PROTEIN"/>
    <property type="match status" value="1"/>
</dbReference>
<keyword evidence="2 10" id="KW-0728">SH3 domain</keyword>
<dbReference type="GO" id="GO:0035255">
    <property type="term" value="F:ionotropic glutamate receptor binding"/>
    <property type="evidence" value="ECO:0007669"/>
    <property type="project" value="TreeGrafter"/>
</dbReference>
<feature type="region of interest" description="Disordered" evidence="11">
    <location>
        <begin position="944"/>
        <end position="1035"/>
    </location>
</feature>
<feature type="region of interest" description="Disordered" evidence="11">
    <location>
        <begin position="1602"/>
        <end position="1641"/>
    </location>
</feature>
<dbReference type="InterPro" id="IPR051569">
    <property type="entry name" value="SHANK"/>
</dbReference>
<dbReference type="Pfam" id="PF07653">
    <property type="entry name" value="SH3_2"/>
    <property type="match status" value="1"/>
</dbReference>
<dbReference type="SMART" id="SM00228">
    <property type="entry name" value="PDZ"/>
    <property type="match status" value="1"/>
</dbReference>
<dbReference type="Gene3D" id="1.25.40.20">
    <property type="entry name" value="Ankyrin repeat-containing domain"/>
    <property type="match status" value="3"/>
</dbReference>
<evidence type="ECO:0000313" key="16">
    <source>
        <dbReference type="Proteomes" id="UP000472277"/>
    </source>
</evidence>
<dbReference type="InParanoid" id="A0A674B0U1"/>
<dbReference type="Gene3D" id="2.30.42.10">
    <property type="match status" value="1"/>
</dbReference>
<evidence type="ECO:0000256" key="9">
    <source>
        <dbReference type="PROSITE-ProRule" id="PRU00023"/>
    </source>
</evidence>
<dbReference type="Gene3D" id="1.10.150.50">
    <property type="entry name" value="Transcription Factor, Ets-1"/>
    <property type="match status" value="1"/>
</dbReference>
<dbReference type="SMART" id="SM00248">
    <property type="entry name" value="ANK"/>
    <property type="match status" value="6"/>
</dbReference>
<feature type="compositionally biased region" description="Low complexity" evidence="11">
    <location>
        <begin position="406"/>
        <end position="447"/>
    </location>
</feature>
<evidence type="ECO:0000256" key="2">
    <source>
        <dbReference type="ARBA" id="ARBA00022443"/>
    </source>
</evidence>
<dbReference type="FunFam" id="1.10.150.50:FF:000006">
    <property type="entry name" value="SH3 and multiple ankyrin repeat domains protein 2"/>
    <property type="match status" value="1"/>
</dbReference>
<dbReference type="PROSITE" id="PS50106">
    <property type="entry name" value="PDZ"/>
    <property type="match status" value="1"/>
</dbReference>
<feature type="region of interest" description="Disordered" evidence="11">
    <location>
        <begin position="1408"/>
        <end position="1457"/>
    </location>
</feature>
<feature type="compositionally biased region" description="Basic and acidic residues" evidence="11">
    <location>
        <begin position="1183"/>
        <end position="1219"/>
    </location>
</feature>
<keyword evidence="16" id="KW-1185">Reference proteome</keyword>
<dbReference type="PROSITE" id="PS50297">
    <property type="entry name" value="ANK_REP_REGION"/>
    <property type="match status" value="2"/>
</dbReference>
<evidence type="ECO:0000256" key="5">
    <source>
        <dbReference type="ARBA" id="ARBA00022737"/>
    </source>
</evidence>
<feature type="compositionally biased region" description="Low complexity" evidence="11">
    <location>
        <begin position="1561"/>
        <end position="1571"/>
    </location>
</feature>
<feature type="domain" description="SH3" evidence="12">
    <location>
        <begin position="505"/>
        <end position="564"/>
    </location>
</feature>
<dbReference type="Pfam" id="PF17820">
    <property type="entry name" value="PDZ_6"/>
    <property type="match status" value="1"/>
</dbReference>
<feature type="region of interest" description="Disordered" evidence="11">
    <location>
        <begin position="1476"/>
        <end position="1590"/>
    </location>
</feature>
<evidence type="ECO:0000259" key="13">
    <source>
        <dbReference type="PROSITE" id="PS50105"/>
    </source>
</evidence>
<evidence type="ECO:0000256" key="10">
    <source>
        <dbReference type="PROSITE-ProRule" id="PRU00192"/>
    </source>
</evidence>
<feature type="compositionally biased region" description="Low complexity" evidence="11">
    <location>
        <begin position="1438"/>
        <end position="1453"/>
    </location>
</feature>
<feature type="domain" description="SAM" evidence="13">
    <location>
        <begin position="1691"/>
        <end position="1754"/>
    </location>
</feature>
<keyword evidence="7 9" id="KW-0040">ANK repeat</keyword>
<feature type="region of interest" description="Disordered" evidence="11">
    <location>
        <begin position="785"/>
        <end position="878"/>
    </location>
</feature>
<dbReference type="SMART" id="SM00326">
    <property type="entry name" value="SH3"/>
    <property type="match status" value="1"/>
</dbReference>
<organism evidence="15 16">
    <name type="scientific">Salmo trutta</name>
    <name type="common">Brown trout</name>
    <dbReference type="NCBI Taxonomy" id="8032"/>
    <lineage>
        <taxon>Eukaryota</taxon>
        <taxon>Metazoa</taxon>
        <taxon>Chordata</taxon>
        <taxon>Craniata</taxon>
        <taxon>Vertebrata</taxon>
        <taxon>Euteleostomi</taxon>
        <taxon>Actinopterygii</taxon>
        <taxon>Neopterygii</taxon>
        <taxon>Teleostei</taxon>
        <taxon>Protacanthopterygii</taxon>
        <taxon>Salmoniformes</taxon>
        <taxon>Salmonidae</taxon>
        <taxon>Salmoninae</taxon>
        <taxon>Salmo</taxon>
    </lineage>
</organism>
<evidence type="ECO:0000256" key="1">
    <source>
        <dbReference type="ARBA" id="ARBA00004496"/>
    </source>
</evidence>
<keyword evidence="3" id="KW-0963">Cytoplasm</keyword>
<keyword evidence="4" id="KW-0597">Phosphoprotein</keyword>
<feature type="repeat" description="ANK" evidence="9">
    <location>
        <begin position="217"/>
        <end position="249"/>
    </location>
</feature>
<feature type="compositionally biased region" description="Basic and acidic residues" evidence="11">
    <location>
        <begin position="964"/>
        <end position="979"/>
    </location>
</feature>
<gene>
    <name evidence="15" type="primary">SHANK2</name>
    <name evidence="15" type="synonym">shank2b</name>
</gene>
<feature type="compositionally biased region" description="Polar residues" evidence="11">
    <location>
        <begin position="1003"/>
        <end position="1012"/>
    </location>
</feature>
<dbReference type="SUPFAM" id="SSF48403">
    <property type="entry name" value="Ankyrin repeat"/>
    <property type="match status" value="1"/>
</dbReference>
<feature type="compositionally biased region" description="Pro residues" evidence="11">
    <location>
        <begin position="794"/>
        <end position="808"/>
    </location>
</feature>
<keyword evidence="5" id="KW-0677">Repeat</keyword>
<feature type="compositionally biased region" description="Basic and acidic residues" evidence="11">
    <location>
        <begin position="1240"/>
        <end position="1257"/>
    </location>
</feature>
<feature type="compositionally biased region" description="Basic and acidic residues" evidence="11">
    <location>
        <begin position="993"/>
        <end position="1002"/>
    </location>
</feature>
<dbReference type="GO" id="GO:0014069">
    <property type="term" value="C:postsynaptic density"/>
    <property type="evidence" value="ECO:0007669"/>
    <property type="project" value="UniProtKB-SubCell"/>
</dbReference>
<evidence type="ECO:0000256" key="3">
    <source>
        <dbReference type="ARBA" id="ARBA00022490"/>
    </source>
</evidence>
<keyword evidence="6" id="KW-0770">Synapse</keyword>
<dbReference type="FunFam" id="3.10.20.90:FF:000029">
    <property type="entry name" value="SH3 and multiple ankyrin repeat domains protein 1"/>
    <property type="match status" value="1"/>
</dbReference>
<reference evidence="15" key="2">
    <citation type="submission" date="2025-09" db="UniProtKB">
        <authorList>
            <consortium name="Ensembl"/>
        </authorList>
    </citation>
    <scope>IDENTIFICATION</scope>
</reference>
<dbReference type="InterPro" id="IPR001452">
    <property type="entry name" value="SH3_domain"/>
</dbReference>
<dbReference type="InterPro" id="IPR013761">
    <property type="entry name" value="SAM/pointed_sf"/>
</dbReference>
<dbReference type="SUPFAM" id="SSF50044">
    <property type="entry name" value="SH3-domain"/>
    <property type="match status" value="1"/>
</dbReference>
<feature type="region of interest" description="Disordered" evidence="11">
    <location>
        <begin position="1"/>
        <end position="37"/>
    </location>
</feature>
<sequence length="1754" mass="192602">MPRSPTSSEEEMAQSVSDGSGGFDTDSSKEEAGHGEPGGETSLVFCVVIPDLQQSTCMRFKPEATVWVAKQQILCTLTQTLRDVLNYGLFQPAVEGRKSGFLDEERPLKDYPTPTSIKGVPTLEFRYKSRVYQQPNVNEKQIAKIHTQANYRKFMDHIQHHQLDKVAKMLEKGLDPNYQDPDTGETPLTFAAHLYNVEQVIVVLKQGGAHLDFRSQDGMTALHHAVRAKNQATLKALLDLGASPDYKDSQSLTPLYHTVLVEGDPSCCELLLRAHATISCHDENGWHEIHQACRYGHVQHLEHLLFYRADMGVQNASGNTALHICALYKQEHCARVLLVRGANKEVKNYRSQTSFQVAIIAGNFELAELIKNHKETDIVPFREAPAQPARRKQAPRSTLAAPRPTLLRSNSDNNLNVNNRSPLPSPSHSPLRSLSPRRPQQQQMPSPNGTVRTMGKGAPRPPRSPSLGRLGEEARRQTPHPHRGREAFSDGIDSQGPKRKLYSAVPGKHYVVTQSYQPQAEGEIPLYKNDKVKVLSIGESGFWEGSARGNLGWFPAECVEENIPNQSQAQADRAERRKLFRHYTVGSYDSFDASSDCVIDEKTVVLQKKDNEGFGFVLRGAKADTPIEEFTPTPAFPALQYLESVDEGGVAWRAGLRNGDFLIEVNQENVVKVGHKQVVNTIRHGGNRLIIKVVTVSRNLDPDDTARKKVPTPPRRAPSTALSMAMRSKSMTSELEELGKNQQTIHTWEIIIPRGQMHFVSSLFVLCVFTPQFLTPPMLKFTRSLSMPDTSEDIPPPPAISPPSPPYNNVPNPQGRGYGTIRHSAPKGTAPERGDLTAGGSDGWREQGGMYYREPQSEQYQSEDHHHQQGSHSPGQGLTAQQSFLNRRAQIPENPYSDLGKMGNLGLFAPNKPQRRKGMLVKQDKIEDSPEKICTIKIPTIIIKEPSTSSSGKSSQGSSMEIETGTHEHPGQLRPDDGHNPSSPFATAMAGAVRERERRMVESHQNSPSYRFTDQGDEDSPPAPIPRLRHSKSIDEGMFSSDERLRRIMAPPASLLNIPREGGNVTNFNTSEPNIVREPLHTRTGHHSPVSLPNKTYTSSSGHYVHPVTGKPLDPNSPLALALAARDRAMREQSQPLPLKTELPKPDLNKPLFIDTKLRTGMDASFSSTATMGRPGRAGLRRQMTEAKYETESKYDHPLAKDQDKSLSRPEREEEKKNMLIDIVDTSQQKSAGLLMVHTTDGDRSEENSLSEGDRDGAVSPDSTPSELRDPNQPNTSKMSSPNPHNSHSMGPGPRGSKTMITVTSVDEPVKLPFGIPPPPCVPSVDIDDDFFADPLPPPLEFANSFDIPEDQKGAIAELLKQHRNAGRAPSSLAPFYPHHGNTPSHPDQTMIKRPAVLTNCMPPSFPPNALESYEPISDSGIDVEPDSRSSGDPQMETTSTVSTVSSISTLSSDGGEALDNTCTVYADGQAFLVDRTSKPKNRQPAANKSNALYKDPALMDREENLRTFGTPSSVPPPPPGACVHSEPPRTPTQRTSKLWGDPPGSNPYDMQNKDKTPKPGDGIDSSSSGSARFKIAPRCPDGGSLASGTQRNTTVTFAAQLGPSVPAPSPQRETESLPHHRAPSPILSPPDSGLSCASSLPATSPTLSDVFGLPTPPLSLGTGSSRSPSPLTLMQAVSNKPFATKPVLMWSKHDVADWLESLNLAEHRDTFMDNDIEGSHLPSLQKDDLIDLGVTRVGHRMNIERALKLLMDR</sequence>
<evidence type="ECO:0000259" key="14">
    <source>
        <dbReference type="PROSITE" id="PS50106"/>
    </source>
</evidence>
<proteinExistence type="predicted"/>
<dbReference type="CDD" id="cd09506">
    <property type="entry name" value="SAM_Shank1_2_3"/>
    <property type="match status" value="1"/>
</dbReference>
<comment type="subcellular location">
    <subcellularLocation>
        <location evidence="1">Cytoplasm</location>
    </subcellularLocation>
    <subcellularLocation>
        <location evidence="8">Postsynaptic density</location>
    </subcellularLocation>
</comment>
<feature type="domain" description="PDZ" evidence="14">
    <location>
        <begin position="603"/>
        <end position="697"/>
    </location>
</feature>
<dbReference type="InterPro" id="IPR036770">
    <property type="entry name" value="Ankyrin_rpt-contain_sf"/>
</dbReference>
<evidence type="ECO:0000256" key="4">
    <source>
        <dbReference type="ARBA" id="ARBA00022553"/>
    </source>
</evidence>
<dbReference type="PROSITE" id="PS50088">
    <property type="entry name" value="ANK_REPEAT"/>
    <property type="match status" value="3"/>
</dbReference>
<evidence type="ECO:0000256" key="8">
    <source>
        <dbReference type="ARBA" id="ARBA00034105"/>
    </source>
</evidence>
<feature type="region of interest" description="Disordered" evidence="11">
    <location>
        <begin position="1238"/>
        <end position="1300"/>
    </location>
</feature>
<dbReference type="InterPro" id="IPR002110">
    <property type="entry name" value="Ankyrin_rpt"/>
</dbReference>
<evidence type="ECO:0000256" key="7">
    <source>
        <dbReference type="ARBA" id="ARBA00023043"/>
    </source>
</evidence>
<accession>A0A674B0U1</accession>
<feature type="repeat" description="ANK" evidence="9">
    <location>
        <begin position="317"/>
        <end position="349"/>
    </location>
</feature>
<evidence type="ECO:0000259" key="12">
    <source>
        <dbReference type="PROSITE" id="PS50002"/>
    </source>
</evidence>
<evidence type="ECO:0000256" key="6">
    <source>
        <dbReference type="ARBA" id="ARBA00023018"/>
    </source>
</evidence>
<dbReference type="Gene3D" id="2.30.30.40">
    <property type="entry name" value="SH3 Domains"/>
    <property type="match status" value="1"/>
</dbReference>
<dbReference type="Ensembl" id="ENSSTUT00000068795.1">
    <property type="protein sequence ID" value="ENSSTUP00000065005.1"/>
    <property type="gene ID" value="ENSSTUG00000027793.1"/>
</dbReference>
<name>A0A674B0U1_SALTR</name>
<evidence type="ECO:0000313" key="15">
    <source>
        <dbReference type="Ensembl" id="ENSSTUP00000065005.1"/>
    </source>
</evidence>
<dbReference type="PANTHER" id="PTHR24135:SF17">
    <property type="entry name" value="SH3 AND MULTIPLE ANKYRIN REPEAT DOMAINS PROTEIN 2"/>
    <property type="match status" value="1"/>
</dbReference>
<dbReference type="InterPro" id="IPR036034">
    <property type="entry name" value="PDZ_sf"/>
</dbReference>
<feature type="compositionally biased region" description="Low complexity" evidence="11">
    <location>
        <begin position="944"/>
        <end position="959"/>
    </location>
</feature>
<reference evidence="15" key="1">
    <citation type="submission" date="2025-08" db="UniProtKB">
        <authorList>
            <consortium name="Ensembl"/>
        </authorList>
    </citation>
    <scope>IDENTIFICATION</scope>
</reference>
<dbReference type="InterPro" id="IPR041489">
    <property type="entry name" value="PDZ_6"/>
</dbReference>
<dbReference type="SMART" id="SM00454">
    <property type="entry name" value="SAM"/>
    <property type="match status" value="1"/>
</dbReference>
<protein>
    <submittedName>
        <fullName evidence="15">SH3 and multiple ankyrin repeat domains 2b</fullName>
    </submittedName>
</protein>
<dbReference type="GO" id="GO:0030160">
    <property type="term" value="F:synaptic receptor adaptor activity"/>
    <property type="evidence" value="ECO:0007669"/>
    <property type="project" value="TreeGrafter"/>
</dbReference>
<dbReference type="GeneTree" id="ENSGT00940000153561"/>
<dbReference type="CDD" id="cd06746">
    <property type="entry name" value="PDZ_SHANK1_3-like"/>
    <property type="match status" value="1"/>
</dbReference>
<dbReference type="InterPro" id="IPR001660">
    <property type="entry name" value="SAM"/>
</dbReference>